<dbReference type="EMBL" id="JBHSMZ010000014">
    <property type="protein sequence ID" value="MFC5550332.1"/>
    <property type="molecule type" value="Genomic_DNA"/>
</dbReference>
<organism evidence="1 2">
    <name type="scientific">Massilia aerilata</name>
    <dbReference type="NCBI Taxonomy" id="453817"/>
    <lineage>
        <taxon>Bacteria</taxon>
        <taxon>Pseudomonadati</taxon>
        <taxon>Pseudomonadota</taxon>
        <taxon>Betaproteobacteria</taxon>
        <taxon>Burkholderiales</taxon>
        <taxon>Oxalobacteraceae</taxon>
        <taxon>Telluria group</taxon>
        <taxon>Massilia</taxon>
    </lineage>
</organism>
<evidence type="ECO:0000313" key="2">
    <source>
        <dbReference type="Proteomes" id="UP001596086"/>
    </source>
</evidence>
<dbReference type="Proteomes" id="UP001596086">
    <property type="component" value="Unassembled WGS sequence"/>
</dbReference>
<evidence type="ECO:0000313" key="1">
    <source>
        <dbReference type="EMBL" id="MFC5550332.1"/>
    </source>
</evidence>
<dbReference type="RefSeq" id="WP_379772760.1">
    <property type="nucleotide sequence ID" value="NZ_JBHSMZ010000014.1"/>
</dbReference>
<proteinExistence type="predicted"/>
<accession>A0ABW0S0I7</accession>
<comment type="caution">
    <text evidence="1">The sequence shown here is derived from an EMBL/GenBank/DDBJ whole genome shotgun (WGS) entry which is preliminary data.</text>
</comment>
<reference evidence="2" key="1">
    <citation type="journal article" date="2019" name="Int. J. Syst. Evol. Microbiol.">
        <title>The Global Catalogue of Microorganisms (GCM) 10K type strain sequencing project: providing services to taxonomists for standard genome sequencing and annotation.</title>
        <authorList>
            <consortium name="The Broad Institute Genomics Platform"/>
            <consortium name="The Broad Institute Genome Sequencing Center for Infectious Disease"/>
            <person name="Wu L."/>
            <person name="Ma J."/>
        </authorList>
    </citation>
    <scope>NUCLEOTIDE SEQUENCE [LARGE SCALE GENOMIC DNA]</scope>
    <source>
        <strain evidence="2">CGMCC 4.5798</strain>
    </source>
</reference>
<name>A0ABW0S0I7_9BURK</name>
<evidence type="ECO:0008006" key="3">
    <source>
        <dbReference type="Google" id="ProtNLM"/>
    </source>
</evidence>
<sequence length="202" mass="22260">MNELKQTPTGPAHFWQGSLNIGFVFSVPGTREAKDRMPLADASGRNLGTALTDHLARSLPTVFPSADRYAYRITNAYDVPMSKALGDKVTEAAAAQILAPQNVSRVIRELEGVDLVLLCGSKAQLLAPALAGRPLVLTSHTSYSGLNCRWPNSELGDEWLYRPGSERTAERLRRWSFDVAQKVSKVFRGRHAKHLPIPGKRK</sequence>
<keyword evidence="2" id="KW-1185">Reference proteome</keyword>
<protein>
    <recommendedName>
        <fullName evidence="3">Uracil-DNA glycosylase-like domain-containing protein</fullName>
    </recommendedName>
</protein>
<gene>
    <name evidence="1" type="ORF">ACFPO9_17585</name>
</gene>